<protein>
    <submittedName>
        <fullName evidence="2">Uncharacterized protein</fullName>
    </submittedName>
</protein>
<dbReference type="EMBL" id="CP150096">
    <property type="protein sequence ID" value="WZN48820.1"/>
    <property type="molecule type" value="Genomic_DNA"/>
</dbReference>
<dbReference type="RefSeq" id="WP_341843402.1">
    <property type="nucleotide sequence ID" value="NZ_CP149792.1"/>
</dbReference>
<evidence type="ECO:0000256" key="1">
    <source>
        <dbReference type="SAM" id="SignalP"/>
    </source>
</evidence>
<sequence>MKKTLILCLLALGAGKARAQFTTIAESPAFQEPGDGNARILQLTNGNTLFIHFTPKQGLQLQLFDRQHRRIDTLPPITDWKSYKNAQLDAAFESGNGNATIFLSDRAKRHPLLRRLTISAENGLLTEDSVIAEQDKVDLRKKSLASSDFLIIRDPHSGSYAVWMYFNTDDESDAGYQIVHFSAHHREISRARFKNFDHGAPFRYWDMAVIGEEKLCILGMEENKGQSGDSLVMKLATLDSGMVFFKFHDLRFPAEAAVTGAFVKYNPQSRQLLLLQAVKKTEKKTERIMTRSSVVQLPALNISFAKDIYFWGVNQKQQEAFGSETDYNGVPQNVFFRADGGYSIVFEELDNHIRMMNNTPTVVSTVLANVAVVNYDSTGKEINSWIIPRRHINQGVVMKPFYLKARENVNAPFQWGDQYKLFTYIPGYILINDLDARRKAADPSRQTAIRDISNCHGFYYTLEGKDPVPQRDFVFNTETDRQVALFAFSDYDPVKRTLVTLKRNPGNKREIKLVWLQVPERKTDGHDMAGAASNNMK</sequence>
<feature type="chain" id="PRO_5045938831" evidence="1">
    <location>
        <begin position="20"/>
        <end position="537"/>
    </location>
</feature>
<organism evidence="2 3">
    <name type="scientific">Chitinophaga caseinilytica</name>
    <dbReference type="NCBI Taxonomy" id="2267521"/>
    <lineage>
        <taxon>Bacteria</taxon>
        <taxon>Pseudomonadati</taxon>
        <taxon>Bacteroidota</taxon>
        <taxon>Chitinophagia</taxon>
        <taxon>Chitinophagales</taxon>
        <taxon>Chitinophagaceae</taxon>
        <taxon>Chitinophaga</taxon>
    </lineage>
</organism>
<gene>
    <name evidence="2" type="ORF">WJU22_11615</name>
</gene>
<evidence type="ECO:0000313" key="2">
    <source>
        <dbReference type="EMBL" id="WZN48820.1"/>
    </source>
</evidence>
<feature type="signal peptide" evidence="1">
    <location>
        <begin position="1"/>
        <end position="19"/>
    </location>
</feature>
<name>A0ABZ2ZAG8_9BACT</name>
<proteinExistence type="predicted"/>
<keyword evidence="1" id="KW-0732">Signal</keyword>
<evidence type="ECO:0000313" key="3">
    <source>
        <dbReference type="Proteomes" id="UP001449657"/>
    </source>
</evidence>
<keyword evidence="3" id="KW-1185">Reference proteome</keyword>
<dbReference type="Proteomes" id="UP001449657">
    <property type="component" value="Chromosome"/>
</dbReference>
<reference evidence="2 3" key="1">
    <citation type="submission" date="2024-03" db="EMBL/GenBank/DDBJ databases">
        <title>Chitinophaga caseinilytica sp. nov., a casein hydrolysing bacterium isolated from forest soil.</title>
        <authorList>
            <person name="Lee D.S."/>
            <person name="Han D.M."/>
            <person name="Baek J.H."/>
            <person name="Choi D.G."/>
            <person name="Jeon J.H."/>
            <person name="Jeon C.O."/>
        </authorList>
    </citation>
    <scope>NUCLEOTIDE SEQUENCE [LARGE SCALE GENOMIC DNA]</scope>
    <source>
        <strain evidence="2 3">KACC 19118</strain>
    </source>
</reference>
<accession>A0ABZ2ZAG8</accession>